<reference evidence="9" key="1">
    <citation type="journal article" date="2006" name="Proc. Natl. Acad. Sci. U.S.A.">
        <title>Genome analysis of the smallest free-living eukaryote Ostreococcus tauri unveils many unique features.</title>
        <authorList>
            <person name="Derelle E."/>
            <person name="Ferraz C."/>
            <person name="Rombauts S."/>
            <person name="Rouze P."/>
            <person name="Worden A.Z."/>
            <person name="Robbens S."/>
            <person name="Partensky F."/>
            <person name="Degroeve S."/>
            <person name="Echeynie S."/>
            <person name="Cooke R."/>
            <person name="Saeys Y."/>
            <person name="Wuyts J."/>
            <person name="Jabbari K."/>
            <person name="Bowler C."/>
            <person name="Panaud O."/>
            <person name="Piegu B."/>
            <person name="Ball S.G."/>
            <person name="Ral J.-P."/>
            <person name="Bouget F.-Y."/>
            <person name="Piganeau G."/>
            <person name="De Baets B."/>
            <person name="Picard A."/>
            <person name="Delseny M."/>
            <person name="Demaille J."/>
            <person name="Van de Peer Y."/>
            <person name="Moreau H."/>
        </authorList>
    </citation>
    <scope>NUCLEOTIDE SEQUENCE [LARGE SCALE GENOMIC DNA]</scope>
    <source>
        <strain evidence="9">OTTH 0595 / CCAP 157/2 / RCC745</strain>
    </source>
</reference>
<sequence length="217" mass="23378">MIAQRSALSARSIATPKATRRSAVVAAAADRKMWLPAPYKAPAHLDGSIAGDYGFDPLGLGTNPDRLKYYQEAELMNARWAMMAVAGIVGTEVAGIEPRWWEAGTEDYGFPPAALLAIQFPVMGYLENKRIQGWMATGSSGVNETFPFDPMGMGSKDANMKLKEIKNGRAAMIAFVGIVVQAIVYREGPVAALKDHISNPFGCNMATNIMNIPVNLA</sequence>
<evidence type="ECO:0000313" key="8">
    <source>
        <dbReference type="EMBL" id="CEF98086.1"/>
    </source>
</evidence>
<accession>A0A454XZK7</accession>
<dbReference type="KEGG" id="ota:OT_ostta05g03830"/>
<organism evidence="8 9">
    <name type="scientific">Ostreococcus tauri</name>
    <name type="common">Marine green alga</name>
    <dbReference type="NCBI Taxonomy" id="70448"/>
    <lineage>
        <taxon>Eukaryota</taxon>
        <taxon>Viridiplantae</taxon>
        <taxon>Chlorophyta</taxon>
        <taxon>Mamiellophyceae</taxon>
        <taxon>Mamiellales</taxon>
        <taxon>Bathycoccaceae</taxon>
        <taxon>Ostreococcus</taxon>
    </lineage>
</organism>
<comment type="function">
    <text evidence="7">The light-harvesting complex (LHC) functions as a light receptor, it captures and delivers excitation energy to photosystems with which it is closely associated.</text>
</comment>
<feature type="binding site" evidence="6">
    <location>
        <position position="181"/>
    </location>
    <ligand>
        <name>chlorophyll a</name>
        <dbReference type="ChEBI" id="CHEBI:58416"/>
        <label>1</label>
    </ligand>
</feature>
<dbReference type="InParanoid" id="A0A090M1L8"/>
<comment type="subcellular location">
    <subcellularLocation>
        <location evidence="7">Plastid</location>
        <location evidence="7">Chloroplast thylakoid membrane</location>
    </subcellularLocation>
</comment>
<keyword evidence="7" id="KW-0604">Photosystem II</keyword>
<evidence type="ECO:0000256" key="4">
    <source>
        <dbReference type="ARBA" id="ARBA00022640"/>
    </source>
</evidence>
<dbReference type="EMBL" id="CAID01000005">
    <property type="protein sequence ID" value="CEF98086.1"/>
    <property type="molecule type" value="Genomic_DNA"/>
</dbReference>
<evidence type="ECO:0000256" key="7">
    <source>
        <dbReference type="RuleBase" id="RU363080"/>
    </source>
</evidence>
<feature type="binding site" evidence="10">
    <location>
        <position position="34"/>
    </location>
    <ligand>
        <name>chlorophyll a</name>
        <dbReference type="ChEBI" id="CHEBI:58416"/>
        <label>1</label>
        <note>axial binding residue</note>
    </ligand>
    <ligandPart>
        <name>Mg</name>
        <dbReference type="ChEBI" id="CHEBI:25107"/>
    </ligandPart>
</feature>
<dbReference type="GO" id="GO:0009535">
    <property type="term" value="C:chloroplast thylakoid membrane"/>
    <property type="evidence" value="ECO:0007669"/>
    <property type="project" value="UniProtKB-SubCell"/>
</dbReference>
<gene>
    <name evidence="8" type="ORF">OT_ostta05g03830</name>
</gene>
<evidence type="ECO:0000256" key="6">
    <source>
        <dbReference type="PIRSR" id="PIRSR601344-1"/>
    </source>
</evidence>
<feature type="binding site" evidence="10">
    <location>
        <position position="66"/>
    </location>
    <ligand>
        <name>chlorophyll a</name>
        <dbReference type="ChEBI" id="CHEBI:58416"/>
        <label>3</label>
    </ligand>
</feature>
<feature type="binding site" evidence="10">
    <location>
        <position position="164"/>
    </location>
    <ligand>
        <name>chlorophyll a</name>
        <dbReference type="ChEBI" id="CHEBI:58416"/>
        <label>5</label>
        <note>axial binding residue</note>
    </ligand>
    <ligandPart>
        <name>Mg</name>
        <dbReference type="ChEBI" id="CHEBI:25107"/>
    </ligandPart>
</feature>
<keyword evidence="3 7" id="KW-0602">Photosynthesis</keyword>
<dbReference type="AlphaFoldDB" id="A0A090M1L8"/>
<feature type="binding site" evidence="10">
    <location>
        <position position="169"/>
    </location>
    <ligand>
        <name>chlorophyll a</name>
        <dbReference type="ChEBI" id="CHEBI:58416"/>
        <label>2</label>
    </ligand>
</feature>
<feature type="binding site" evidence="10">
    <location>
        <position position="161"/>
    </location>
    <ligand>
        <name>chlorophyll a</name>
        <dbReference type="ChEBI" id="CHEBI:58416"/>
        <label>5</label>
    </ligand>
</feature>
<dbReference type="RefSeq" id="XP_022839070.1">
    <property type="nucleotide sequence ID" value="XM_022984327.1"/>
</dbReference>
<keyword evidence="7" id="KW-0603">Photosystem I</keyword>
<dbReference type="GeneID" id="9834457"/>
<keyword evidence="5 7" id="KW-0157">Chromophore</keyword>
<comment type="caution">
    <text evidence="8">The sequence shown here is derived from an EMBL/GenBank/DDBJ whole genome shotgun (WGS) entry which is preliminary data.</text>
</comment>
<reference evidence="10" key="3">
    <citation type="journal article" date="2023" name="Elife">
        <title>The photosystem I supercomplex from a primordial green alga &lt;i&gt;Ostreococcus tauri&lt;/i&gt; harbors three light-harvesting complex trimers.</title>
        <authorList>
            <person name="Ishii A."/>
            <person name="Shan J."/>
            <person name="Sheng X."/>
            <person name="Kim E."/>
            <person name="Watanabe A."/>
            <person name="Yokono M."/>
            <person name="Noda C."/>
            <person name="Song C."/>
            <person name="Murata K."/>
            <person name="Liu Z."/>
            <person name="Minagawa J."/>
        </authorList>
    </citation>
    <scope>STRUCTURE BY ELECTRON MICROSCOPY (2.94 ANGSTROMS) IN COMPLEX WITH ALL-TRANS-VIOLAXANTHIN AND CHLOROPHYLL A</scope>
</reference>
<feature type="binding site" evidence="6">
    <location>
        <position position="74"/>
    </location>
    <ligand>
        <name>chlorophyll a</name>
        <dbReference type="ChEBI" id="CHEBI:58416"/>
        <label>1</label>
    </ligand>
</feature>
<dbReference type="EMDB" id="EMD-33737"/>
<keyword evidence="7" id="KW-0793">Thylakoid</keyword>
<feature type="binding site" evidence="6">
    <location>
        <position position="163"/>
    </location>
    <ligand>
        <name>chlorophyll a</name>
        <dbReference type="ChEBI" id="CHEBI:58416"/>
        <label>1</label>
    </ligand>
</feature>
<dbReference type="Proteomes" id="UP000009170">
    <property type="component" value="Unassembled WGS sequence"/>
</dbReference>
<feature type="binding site" evidence="10">
    <location>
        <position position="77"/>
    </location>
    <ligand>
        <name>chlorophyll a</name>
        <dbReference type="ChEBI" id="CHEBI:58416"/>
        <label>4</label>
        <note>axial binding residue</note>
    </ligand>
    <ligandPart>
        <name>Mg</name>
        <dbReference type="ChEBI" id="CHEBI:25107"/>
    </ligandPart>
</feature>
<feature type="binding site" evidence="10">
    <location>
        <position position="74"/>
    </location>
    <ligand>
        <name>chlorophyll a</name>
        <dbReference type="ChEBI" id="CHEBI:58416"/>
        <label>2</label>
        <note>axial binding residue</note>
    </ligand>
    <ligandPart>
        <name>Mg</name>
        <dbReference type="ChEBI" id="CHEBI:25107"/>
    </ligandPart>
</feature>
<dbReference type="InterPro" id="IPR001344">
    <property type="entry name" value="Chloro_AB-bd_pln"/>
</dbReference>
<evidence type="ECO:0007829" key="10">
    <source>
        <dbReference type="PDB" id="7YCA"/>
    </source>
</evidence>
<feature type="binding site" evidence="10">
    <location>
        <position position="70"/>
    </location>
    <ligand>
        <name>chlorophyll a</name>
        <dbReference type="ChEBI" id="CHEBI:58416"/>
        <label>3</label>
    </ligand>
</feature>
<feature type="binding site" evidence="6">
    <location>
        <position position="164"/>
    </location>
    <ligand>
        <name>chlorophyll a</name>
        <dbReference type="ChEBI" id="CHEBI:58416"/>
        <label>1</label>
    </ligand>
</feature>
<dbReference type="Pfam" id="PF00504">
    <property type="entry name" value="Chloroa_b-bind"/>
    <property type="match status" value="1"/>
</dbReference>
<proteinExistence type="evidence at protein level"/>
<feature type="binding site" evidence="10">
    <location>
        <position position="55"/>
    </location>
    <ligand>
        <name>chlorophyll a</name>
        <dbReference type="ChEBI" id="CHEBI:58416"/>
        <label>2</label>
    </ligand>
</feature>
<protein>
    <recommendedName>
        <fullName evidence="7">Chlorophyll a-b binding protein, chloroplastic</fullName>
    </recommendedName>
</protein>
<dbReference type="OrthoDB" id="423598at2759"/>
<keyword evidence="9" id="KW-1185">Reference proteome</keyword>
<accession>A0A1Y5IL75</accession>
<name>A0A090M1L8_OSTTA</name>
<accession>A0A090M1L8</accession>
<feature type="binding site" evidence="6">
    <location>
        <position position="167"/>
    </location>
    <ligand>
        <name>chlorophyll a</name>
        <dbReference type="ChEBI" id="CHEBI:58416"/>
        <label>1</label>
    </ligand>
</feature>
<feature type="binding site" description="axial binding residue" evidence="6">
    <location>
        <position position="79"/>
    </location>
    <ligand>
        <name>chlorophyll b</name>
        <dbReference type="ChEBI" id="CHEBI:61721"/>
        <label>1</label>
    </ligand>
    <ligandPart>
        <name>Mg</name>
        <dbReference type="ChEBI" id="CHEBI:25107"/>
    </ligandPart>
</feature>
<keyword evidence="4 7" id="KW-0934">Plastid</keyword>
<feature type="binding site" evidence="10">
    <location>
        <position position="100"/>
    </location>
    <ligand>
        <name>all-trans-violaxanthin</name>
        <dbReference type="ChEBI" id="CHEBI:35288"/>
    </ligand>
</feature>
<evidence type="ECO:0000256" key="5">
    <source>
        <dbReference type="ARBA" id="ARBA00022991"/>
    </source>
</evidence>
<feature type="binding site" evidence="10">
    <location>
        <position position="58"/>
    </location>
    <ligand>
        <name>all-trans-violaxanthin</name>
        <dbReference type="ChEBI" id="CHEBI:35288"/>
    </ligand>
</feature>
<dbReference type="InterPro" id="IPR022796">
    <property type="entry name" value="Chloroa_b-bind"/>
</dbReference>
<evidence type="ECO:0000256" key="3">
    <source>
        <dbReference type="ARBA" id="ARBA00022531"/>
    </source>
</evidence>
<dbReference type="GO" id="GO:0009765">
    <property type="term" value="P:photosynthesis, light harvesting"/>
    <property type="evidence" value="ECO:0007669"/>
    <property type="project" value="InterPro"/>
</dbReference>
<evidence type="ECO:0000256" key="2">
    <source>
        <dbReference type="ARBA" id="ARBA00022528"/>
    </source>
</evidence>
<feature type="binding site" evidence="10">
    <location>
        <position position="54"/>
    </location>
    <ligand>
        <name>chlorophyll a</name>
        <dbReference type="ChEBI" id="CHEBI:58416"/>
        <label>2</label>
    </ligand>
</feature>
<keyword evidence="2 7" id="KW-0150">Chloroplast</keyword>
<feature type="binding site" evidence="10">
    <location>
        <position position="53"/>
    </location>
    <ligand>
        <name>chlorophyll a</name>
        <dbReference type="ChEBI" id="CHEBI:58416"/>
        <label>2</label>
    </ligand>
</feature>
<feature type="binding site" evidence="10">
    <location>
        <position position="56"/>
    </location>
    <ligand>
        <name>all-trans-violaxanthin</name>
        <dbReference type="ChEBI" id="CHEBI:35288"/>
    </ligand>
</feature>
<feature type="binding site" evidence="6">
    <location>
        <position position="169"/>
    </location>
    <ligand>
        <name>chlorophyll a</name>
        <dbReference type="ChEBI" id="CHEBI:58416"/>
        <label>1</label>
    </ligand>
</feature>
<reference evidence="8 9" key="2">
    <citation type="journal article" date="2014" name="BMC Genomics">
        <title>An improved genome of the model marine alga Ostreococcus tauri unfolds by assessing Illumina de novo assemblies.</title>
        <authorList>
            <person name="Blanc-Mathieu R."/>
            <person name="Verhelst B."/>
            <person name="Derelle E."/>
            <person name="Rombauts S."/>
            <person name="Bouget F.Y."/>
            <person name="Carre I."/>
            <person name="Chateau A."/>
            <person name="Eyre-Walker A."/>
            <person name="Grimsley N."/>
            <person name="Moreau H."/>
            <person name="Piegu B."/>
            <person name="Rivals E."/>
            <person name="Schackwitz W."/>
            <person name="Van de Peer Y."/>
            <person name="Piganeau G."/>
        </authorList>
    </citation>
    <scope>NUCLEOTIDE SEQUENCE [LARGE SCALE GENOMIC DNA]</scope>
    <source>
        <strain evidence="9">OTTH 0595 / CCAP 157/2 / RCC745</strain>
    </source>
</reference>
<evidence type="ECO:0000313" key="9">
    <source>
        <dbReference type="Proteomes" id="UP000009170"/>
    </source>
</evidence>
<dbReference type="PANTHER" id="PTHR21649">
    <property type="entry name" value="CHLOROPHYLL A/B BINDING PROTEIN"/>
    <property type="match status" value="1"/>
</dbReference>
<dbReference type="GO" id="GO:0009523">
    <property type="term" value="C:photosystem II"/>
    <property type="evidence" value="ECO:0007669"/>
    <property type="project" value="UniProtKB-KW"/>
</dbReference>
<feature type="binding site" evidence="10">
    <location>
        <position position="130"/>
    </location>
    <ligand>
        <name>chlorophyll a</name>
        <dbReference type="ChEBI" id="CHEBI:58416"/>
        <label>4</label>
    </ligand>
</feature>
<keyword evidence="10" id="KW-0002">3D-structure</keyword>
<comment type="similarity">
    <text evidence="7">Belongs to the light-harvesting chlorophyll a/b-binding (LHC) protein family.</text>
</comment>
<evidence type="ECO:0000256" key="1">
    <source>
        <dbReference type="ARBA" id="ARBA00022494"/>
    </source>
</evidence>
<feature type="binding site" evidence="10">
    <location>
        <position position="127"/>
    </location>
    <ligand>
        <name>chlorophyll a</name>
        <dbReference type="ChEBI" id="CHEBI:58416"/>
        <label>4</label>
        <note>axial binding residue</note>
    </ligand>
    <ligandPart>
        <name>Mg</name>
        <dbReference type="ChEBI" id="CHEBI:25107"/>
    </ligandPart>
</feature>
<dbReference type="Gene3D" id="1.10.3460.10">
    <property type="entry name" value="Chlorophyll a/b binding protein domain"/>
    <property type="match status" value="1"/>
</dbReference>
<dbReference type="SUPFAM" id="SSF103511">
    <property type="entry name" value="Chlorophyll a-b binding protein"/>
    <property type="match status" value="1"/>
</dbReference>
<dbReference type="GO" id="GO:0009522">
    <property type="term" value="C:photosystem I"/>
    <property type="evidence" value="ECO:0007669"/>
    <property type="project" value="UniProtKB-KW"/>
</dbReference>
<feature type="binding site" evidence="10">
    <location>
        <position position="196"/>
    </location>
    <ligand>
        <name>chlorophyll a</name>
        <dbReference type="ChEBI" id="CHEBI:58416"/>
        <label>6</label>
        <note>axial binding residue</note>
    </ligand>
    <ligandPart>
        <name>Mg</name>
        <dbReference type="ChEBI" id="CHEBI:25107"/>
    </ligandPart>
</feature>
<feature type="binding site" evidence="6">
    <location>
        <position position="196"/>
    </location>
    <ligand>
        <name>chlorophyll a</name>
        <dbReference type="ChEBI" id="CHEBI:58416"/>
        <label>1</label>
    </ligand>
</feature>
<dbReference type="GO" id="GO:0016168">
    <property type="term" value="F:chlorophyll binding"/>
    <property type="evidence" value="ECO:0007669"/>
    <property type="project" value="UniProtKB-KW"/>
</dbReference>
<dbReference type="STRING" id="70448.A0A090M1L8"/>
<keyword evidence="1 6" id="KW-0148">Chlorophyll</keyword>
<dbReference type="SMR" id="A0A090M1L8"/>
<dbReference type="PDB" id="7YCA">
    <property type="method" value="EM"/>
    <property type="resolution" value="2.94 A"/>
    <property type="chains" value="5=1-217"/>
</dbReference>